<comment type="subcellular location">
    <subcellularLocation>
        <location evidence="1">Secreted</location>
        <location evidence="1">Extracellular space</location>
        <location evidence="1">Extracellular matrix</location>
    </subcellularLocation>
</comment>
<evidence type="ECO:0000313" key="12">
    <source>
        <dbReference type="Proteomes" id="UP001318040"/>
    </source>
</evidence>
<feature type="domain" description="Link" evidence="11">
    <location>
        <begin position="278"/>
        <end position="370"/>
    </location>
</feature>
<feature type="chain" id="PRO_5042480716" evidence="9">
    <location>
        <begin position="25"/>
        <end position="376"/>
    </location>
</feature>
<dbReference type="InterPro" id="IPR003599">
    <property type="entry name" value="Ig_sub"/>
</dbReference>
<feature type="disulfide bond" evidence="8">
    <location>
        <begin position="224"/>
        <end position="245"/>
    </location>
</feature>
<dbReference type="PROSITE" id="PS50835">
    <property type="entry name" value="IG_LIKE"/>
    <property type="match status" value="1"/>
</dbReference>
<dbReference type="InterPro" id="IPR013783">
    <property type="entry name" value="Ig-like_fold"/>
</dbReference>
<dbReference type="GO" id="GO:0005540">
    <property type="term" value="F:hyaluronic acid binding"/>
    <property type="evidence" value="ECO:0007669"/>
    <property type="project" value="UniProtKB-KW"/>
</dbReference>
<feature type="disulfide bond" evidence="8">
    <location>
        <begin position="323"/>
        <end position="344"/>
    </location>
</feature>
<dbReference type="GO" id="GO:0007155">
    <property type="term" value="P:cell adhesion"/>
    <property type="evidence" value="ECO:0007669"/>
    <property type="project" value="InterPro"/>
</dbReference>
<name>A0AAJ7U822_PETMA</name>
<keyword evidence="4" id="KW-0677">Repeat</keyword>
<dbReference type="GO" id="GO:0001501">
    <property type="term" value="P:skeletal system development"/>
    <property type="evidence" value="ECO:0007669"/>
    <property type="project" value="TreeGrafter"/>
</dbReference>
<dbReference type="GO" id="GO:0045202">
    <property type="term" value="C:synapse"/>
    <property type="evidence" value="ECO:0007669"/>
    <property type="project" value="TreeGrafter"/>
</dbReference>
<dbReference type="SUPFAM" id="SSF56436">
    <property type="entry name" value="C-type lectin-like"/>
    <property type="match status" value="2"/>
</dbReference>
<sequence length="376" mass="39644">MPPPSPPLRLLLLLLCGAPHLGSSGPLGAARAPTIRRHAHDEVVPAGAHLSVEVAAKVVLSLRGGNATLPCRFYPAESGGSARAVRVKWTRLPELGGGGSAGAASAVEAETDVVAAMGGLHRAFGPYRGRASLPRADHHDASLLLADVRLADRGRYRCEVVDGLEDDRGEVELELDGVVFPYQAQHGRYKLSFAEAQAACAEQGATLATLGELLQGWEAGLDWCNAGWLADGSVQYPVTVPREPCGGKATPAGLRSYGFRHRTPQRFDAFCFAAAIKGEVYYLERAGTLPFPAAVLACAAAGASLATVGQLYSAWHHHDLDRCDAGWLADGSVRYPIVSPRDNCGGGEPGVRTLGFPSKLQGRFGAYCYREAAPAT</sequence>
<keyword evidence="12" id="KW-1185">Reference proteome</keyword>
<gene>
    <name evidence="13" type="primary">HAPLN3</name>
</gene>
<dbReference type="SMART" id="SM00445">
    <property type="entry name" value="LINK"/>
    <property type="match status" value="2"/>
</dbReference>
<dbReference type="InterPro" id="IPR050691">
    <property type="entry name" value="Hyaluronan_bind_Proteoglycan"/>
</dbReference>
<dbReference type="GO" id="GO:0007417">
    <property type="term" value="P:central nervous system development"/>
    <property type="evidence" value="ECO:0007669"/>
    <property type="project" value="TreeGrafter"/>
</dbReference>
<protein>
    <submittedName>
        <fullName evidence="13">Hyaluronan and proteoglycan link protein 3</fullName>
    </submittedName>
</protein>
<dbReference type="InterPro" id="IPR000538">
    <property type="entry name" value="Link_dom"/>
</dbReference>
<evidence type="ECO:0000259" key="10">
    <source>
        <dbReference type="PROSITE" id="PS50835"/>
    </source>
</evidence>
<dbReference type="SMART" id="SM00409">
    <property type="entry name" value="IG"/>
    <property type="match status" value="1"/>
</dbReference>
<dbReference type="PRINTS" id="PR01265">
    <property type="entry name" value="LINKMODULE"/>
</dbReference>
<feature type="domain" description="Ig-like" evidence="10">
    <location>
        <begin position="33"/>
        <end position="174"/>
    </location>
</feature>
<feature type="signal peptide" evidence="9">
    <location>
        <begin position="1"/>
        <end position="24"/>
    </location>
</feature>
<evidence type="ECO:0000256" key="2">
    <source>
        <dbReference type="ARBA" id="ARBA00022525"/>
    </source>
</evidence>
<evidence type="ECO:0000256" key="3">
    <source>
        <dbReference type="ARBA" id="ARBA00022530"/>
    </source>
</evidence>
<dbReference type="PROSITE" id="PS50963">
    <property type="entry name" value="LINK_2"/>
    <property type="match status" value="2"/>
</dbReference>
<keyword evidence="2" id="KW-0964">Secreted</keyword>
<organism evidence="12 13">
    <name type="scientific">Petromyzon marinus</name>
    <name type="common">Sea lamprey</name>
    <dbReference type="NCBI Taxonomy" id="7757"/>
    <lineage>
        <taxon>Eukaryota</taxon>
        <taxon>Metazoa</taxon>
        <taxon>Chordata</taxon>
        <taxon>Craniata</taxon>
        <taxon>Vertebrata</taxon>
        <taxon>Cyclostomata</taxon>
        <taxon>Hyperoartia</taxon>
        <taxon>Petromyzontiformes</taxon>
        <taxon>Petromyzontidae</taxon>
        <taxon>Petromyzon</taxon>
    </lineage>
</organism>
<evidence type="ECO:0000256" key="5">
    <source>
        <dbReference type="ARBA" id="ARBA00023157"/>
    </source>
</evidence>
<evidence type="ECO:0000256" key="4">
    <source>
        <dbReference type="ARBA" id="ARBA00022737"/>
    </source>
</evidence>
<dbReference type="Pfam" id="PF07686">
    <property type="entry name" value="V-set"/>
    <property type="match status" value="1"/>
</dbReference>
<evidence type="ECO:0000256" key="7">
    <source>
        <dbReference type="ARBA" id="ARBA00038272"/>
    </source>
</evidence>
<dbReference type="Gene3D" id="2.60.40.10">
    <property type="entry name" value="Immunoglobulins"/>
    <property type="match status" value="1"/>
</dbReference>
<dbReference type="Gene3D" id="3.10.100.10">
    <property type="entry name" value="Mannose-Binding Protein A, subunit A"/>
    <property type="match status" value="2"/>
</dbReference>
<evidence type="ECO:0000256" key="1">
    <source>
        <dbReference type="ARBA" id="ARBA00004498"/>
    </source>
</evidence>
<dbReference type="SMART" id="SM00406">
    <property type="entry name" value="IGv"/>
    <property type="match status" value="1"/>
</dbReference>
<dbReference type="GO" id="GO:0072534">
    <property type="term" value="C:perineuronal net"/>
    <property type="evidence" value="ECO:0007669"/>
    <property type="project" value="TreeGrafter"/>
</dbReference>
<dbReference type="SUPFAM" id="SSF48726">
    <property type="entry name" value="Immunoglobulin"/>
    <property type="match status" value="1"/>
</dbReference>
<comment type="caution">
    <text evidence="8">Lacks conserved residue(s) required for the propagation of feature annotation.</text>
</comment>
<dbReference type="FunFam" id="3.10.100.10:FF:000001">
    <property type="entry name" value="Hyaluronan proteoglycan link protein 1"/>
    <property type="match status" value="1"/>
</dbReference>
<dbReference type="GO" id="GO:0010001">
    <property type="term" value="P:glial cell differentiation"/>
    <property type="evidence" value="ECO:0007669"/>
    <property type="project" value="TreeGrafter"/>
</dbReference>
<dbReference type="AlphaFoldDB" id="A0AAJ7U822"/>
<dbReference type="GO" id="GO:0002052">
    <property type="term" value="P:positive regulation of neuroblast proliferation"/>
    <property type="evidence" value="ECO:0007669"/>
    <property type="project" value="TreeGrafter"/>
</dbReference>
<dbReference type="InterPro" id="IPR036179">
    <property type="entry name" value="Ig-like_dom_sf"/>
</dbReference>
<dbReference type="GeneID" id="116954875"/>
<evidence type="ECO:0000256" key="9">
    <source>
        <dbReference type="SAM" id="SignalP"/>
    </source>
</evidence>
<dbReference type="InterPro" id="IPR016187">
    <property type="entry name" value="CTDL_fold"/>
</dbReference>
<keyword evidence="5 8" id="KW-1015">Disulfide bond</keyword>
<evidence type="ECO:0000313" key="13">
    <source>
        <dbReference type="RefSeq" id="XP_032831568.1"/>
    </source>
</evidence>
<proteinExistence type="inferred from homology"/>
<keyword evidence="9" id="KW-0732">Signal</keyword>
<comment type="similarity">
    <text evidence="7">Belongs to the HAPLN family.</text>
</comment>
<dbReference type="Proteomes" id="UP001318040">
    <property type="component" value="Chromosome 57"/>
</dbReference>
<dbReference type="PANTHER" id="PTHR22804:SF54">
    <property type="match status" value="1"/>
</dbReference>
<dbReference type="InterPro" id="IPR007110">
    <property type="entry name" value="Ig-like_dom"/>
</dbReference>
<dbReference type="PANTHER" id="PTHR22804">
    <property type="entry name" value="AGGRECAN/VERSICAN PROTEOGLYCAN"/>
    <property type="match status" value="1"/>
</dbReference>
<dbReference type="RefSeq" id="XP_032831568.1">
    <property type="nucleotide sequence ID" value="XM_032975677.1"/>
</dbReference>
<dbReference type="GO" id="GO:0005615">
    <property type="term" value="C:extracellular space"/>
    <property type="evidence" value="ECO:0007669"/>
    <property type="project" value="TreeGrafter"/>
</dbReference>
<dbReference type="Pfam" id="PF00193">
    <property type="entry name" value="Xlink"/>
    <property type="match status" value="2"/>
</dbReference>
<dbReference type="InterPro" id="IPR013106">
    <property type="entry name" value="Ig_V-set"/>
</dbReference>
<evidence type="ECO:0000256" key="6">
    <source>
        <dbReference type="ARBA" id="ARBA00023290"/>
    </source>
</evidence>
<keyword evidence="6" id="KW-0373">Hyaluronic acid</keyword>
<dbReference type="FunFam" id="3.10.100.10:FF:000002">
    <property type="entry name" value="Hyaluronan proteoglycan link protein 1"/>
    <property type="match status" value="1"/>
</dbReference>
<keyword evidence="3" id="KW-0272">Extracellular matrix</keyword>
<evidence type="ECO:0000259" key="11">
    <source>
        <dbReference type="PROSITE" id="PS50963"/>
    </source>
</evidence>
<dbReference type="InterPro" id="IPR016186">
    <property type="entry name" value="C-type_lectin-like/link_sf"/>
</dbReference>
<dbReference type="KEGG" id="pmrn:116954875"/>
<evidence type="ECO:0000256" key="8">
    <source>
        <dbReference type="PROSITE-ProRule" id="PRU00323"/>
    </source>
</evidence>
<reference evidence="13" key="1">
    <citation type="submission" date="2025-08" db="UniProtKB">
        <authorList>
            <consortium name="RefSeq"/>
        </authorList>
    </citation>
    <scope>IDENTIFICATION</scope>
    <source>
        <tissue evidence="13">Sperm</tissue>
    </source>
</reference>
<feature type="domain" description="Link" evidence="11">
    <location>
        <begin position="178"/>
        <end position="273"/>
    </location>
</feature>
<accession>A0AAJ7U822</accession>